<sequence>MSSVNNYTFSKPTKTVVAVLSESCGACRSYKPEWIKIKSDLGKTFGGDLQIVDVDLKTMSLGELKEKSPRLLGIIDHYPTILIMPSSVWNNDKLLTKDDVTEPDSRSFDNIKKALDALGSLSGASSSTNSVLLPTTSAYLTVIPKNTHW</sequence>
<accession>A0A3G5AGP7</accession>
<dbReference type="EMBL" id="MK072500">
    <property type="protein sequence ID" value="AYV86280.1"/>
    <property type="molecule type" value="Genomic_DNA"/>
</dbReference>
<evidence type="ECO:0008006" key="2">
    <source>
        <dbReference type="Google" id="ProtNLM"/>
    </source>
</evidence>
<evidence type="ECO:0000313" key="1">
    <source>
        <dbReference type="EMBL" id="AYV86280.1"/>
    </source>
</evidence>
<protein>
    <recommendedName>
        <fullName evidence="2">Thioredoxin domain-containing protein</fullName>
    </recommendedName>
</protein>
<name>A0A3G5AGP7_9VIRU</name>
<gene>
    <name evidence="1" type="ORF">Solumvirus3_16</name>
</gene>
<reference evidence="1" key="1">
    <citation type="submission" date="2018-10" db="EMBL/GenBank/DDBJ databases">
        <title>Hidden diversity of soil giant viruses.</title>
        <authorList>
            <person name="Schulz F."/>
            <person name="Alteio L."/>
            <person name="Goudeau D."/>
            <person name="Ryan E.M."/>
            <person name="Malmstrom R.R."/>
            <person name="Blanchard J."/>
            <person name="Woyke T."/>
        </authorList>
    </citation>
    <scope>NUCLEOTIDE SEQUENCE</scope>
    <source>
        <strain evidence="1">SMV1</strain>
    </source>
</reference>
<organism evidence="1">
    <name type="scientific">Solumvirus sp</name>
    <dbReference type="NCBI Taxonomy" id="2487773"/>
    <lineage>
        <taxon>Viruses</taxon>
        <taxon>Pithoviruses</taxon>
    </lineage>
</organism>
<proteinExistence type="predicted"/>
<dbReference type="Gene3D" id="3.40.30.10">
    <property type="entry name" value="Glutaredoxin"/>
    <property type="match status" value="1"/>
</dbReference>
<dbReference type="InterPro" id="IPR036249">
    <property type="entry name" value="Thioredoxin-like_sf"/>
</dbReference>
<dbReference type="SUPFAM" id="SSF52833">
    <property type="entry name" value="Thioredoxin-like"/>
    <property type="match status" value="1"/>
</dbReference>